<proteinExistence type="predicted"/>
<keyword evidence="2" id="KW-0433">Leucine-rich repeat</keyword>
<dbReference type="FunFam" id="3.80.10.10:FF:000129">
    <property type="entry name" value="Leucine-rich repeat receptor-like kinase"/>
    <property type="match status" value="1"/>
</dbReference>
<comment type="caution">
    <text evidence="14">The sequence shown here is derived from an EMBL/GenBank/DDBJ whole genome shotgun (WGS) entry which is preliminary data.</text>
</comment>
<dbReference type="AlphaFoldDB" id="A0AAV8RVK4"/>
<protein>
    <recommendedName>
        <fullName evidence="16">Protein kinase domain-containing protein</fullName>
    </recommendedName>
</protein>
<dbReference type="InterPro" id="IPR032675">
    <property type="entry name" value="LRR_dom_sf"/>
</dbReference>
<dbReference type="Pfam" id="PF00560">
    <property type="entry name" value="LRR_1"/>
    <property type="match status" value="1"/>
</dbReference>
<evidence type="ECO:0000256" key="6">
    <source>
        <dbReference type="ARBA" id="ARBA00022989"/>
    </source>
</evidence>
<dbReference type="Gene3D" id="1.10.510.10">
    <property type="entry name" value="Transferase(Phosphotransferase) domain 1"/>
    <property type="match status" value="1"/>
</dbReference>
<keyword evidence="4 11" id="KW-0732">Signal</keyword>
<dbReference type="SUPFAM" id="SSF52058">
    <property type="entry name" value="L domain-like"/>
    <property type="match status" value="2"/>
</dbReference>
<sequence>MASGKTTRILSLCLLVGLVSAALGATDHGDYQVLDEFRKGLSNAELLKWPKNNQDPCGSPPWPYIFCAGSRVAQIQTKDLGLVGTLPPDLNKLSMLVNVGLQGNNLTGALPSFKGLSSLQYAFLGNNRFDTIPPDFFVGLDSLQVLSLDRNPLNQSTGWTLPSDLANSAQLTNLSLMECNLAGPLPDFLANMRSLNLLKLSYNSLTGEIPASYAALPLQVLWLNNQKAPGLSGTLDVIASMTFLTDVLLHGNQFTGRVPSSIAALTSLNRLWLNGNQFVGLIPANLTSLPQLQSLHLDNNAFMGPIPKASFSDFTFSSNSFCQSAPGVPCPPEVAALLDFLDGVGYPPKLSKSWTGNDSCTGSWMGISCAGGRTAIINLPNYQLNGIISPSLGELDSLAQILLGGNNLTGTIPSSLTSAKSMKLLNLSANDISPPVPRFPAGVIVILDGNKLLGKSTGKSGSSSSSAGTRTLVVVVVPIIVGVLVVLLAVLFLRYRKKWKKTAPTAIVVHPRDSSDPYNFVKTAVASTAKKIKFAKELRSNDGSGVVEEGNLVISVQVLRAATRNFAPENVLGRGGFGVVYRAPEYAVTGKVTTKVDVFSFGVVLMELLTGMKALDESRPDESRYLASWFIKMKSSTEKLKSIIDPSLAITDEAFEAVLVMAELAGHCAARDLYQRPDMRHAVSVLAPLVERWKPVDDEQECPGTDICQPLLHMVEDWQAADGGSSGSSLTLDGSKASIPGRPVGFAVSMASADGR</sequence>
<keyword evidence="6 10" id="KW-1133">Transmembrane helix</keyword>
<dbReference type="FunFam" id="3.80.10.10:FF:000190">
    <property type="entry name" value="Receptor-like kinase TMK4"/>
    <property type="match status" value="1"/>
</dbReference>
<evidence type="ECO:0000256" key="7">
    <source>
        <dbReference type="ARBA" id="ARBA00023136"/>
    </source>
</evidence>
<evidence type="ECO:0000256" key="3">
    <source>
        <dbReference type="ARBA" id="ARBA00022692"/>
    </source>
</evidence>
<feature type="signal peptide" evidence="11">
    <location>
        <begin position="1"/>
        <end position="21"/>
    </location>
</feature>
<feature type="chain" id="PRO_5043944906" description="Protein kinase domain-containing protein" evidence="11">
    <location>
        <begin position="22"/>
        <end position="756"/>
    </location>
</feature>
<evidence type="ECO:0008006" key="16">
    <source>
        <dbReference type="Google" id="ProtNLM"/>
    </source>
</evidence>
<feature type="domain" description="Leucine-rich repeat-containing N-terminal plant-type" evidence="13">
    <location>
        <begin position="29"/>
        <end position="67"/>
    </location>
</feature>
<dbReference type="InterPro" id="IPR003591">
    <property type="entry name" value="Leu-rich_rpt_typical-subtyp"/>
</dbReference>
<dbReference type="InterPro" id="IPR052422">
    <property type="entry name" value="Auxin_Ser/Thr_Kinase"/>
</dbReference>
<feature type="transmembrane region" description="Helical" evidence="10">
    <location>
        <begin position="472"/>
        <end position="493"/>
    </location>
</feature>
<dbReference type="Pfam" id="PF07714">
    <property type="entry name" value="PK_Tyr_Ser-Thr"/>
    <property type="match status" value="1"/>
</dbReference>
<gene>
    <name evidence="14" type="ORF">OPV22_000503</name>
</gene>
<dbReference type="GO" id="GO:0004672">
    <property type="term" value="F:protein kinase activity"/>
    <property type="evidence" value="ECO:0007669"/>
    <property type="project" value="InterPro"/>
</dbReference>
<dbReference type="InterPro" id="IPR011009">
    <property type="entry name" value="Kinase-like_dom_sf"/>
</dbReference>
<evidence type="ECO:0000256" key="1">
    <source>
        <dbReference type="ARBA" id="ARBA00004167"/>
    </source>
</evidence>
<dbReference type="Proteomes" id="UP001222027">
    <property type="component" value="Unassembled WGS sequence"/>
</dbReference>
<dbReference type="Pfam" id="PF13855">
    <property type="entry name" value="LRR_8"/>
    <property type="match status" value="1"/>
</dbReference>
<feature type="domain" description="Leucine-rich repeat-containing N-terminal plant-type" evidence="13">
    <location>
        <begin position="332"/>
        <end position="369"/>
    </location>
</feature>
<dbReference type="InterPro" id="IPR001611">
    <property type="entry name" value="Leu-rich_rpt"/>
</dbReference>
<keyword evidence="3 10" id="KW-0812">Transmembrane</keyword>
<accession>A0AAV8RVK4</accession>
<name>A0AAV8RVK4_ENSVE</name>
<dbReference type="InterPro" id="IPR013210">
    <property type="entry name" value="LRR_N_plant-typ"/>
</dbReference>
<dbReference type="SUPFAM" id="SSF56112">
    <property type="entry name" value="Protein kinase-like (PK-like)"/>
    <property type="match status" value="1"/>
</dbReference>
<dbReference type="InterPro" id="IPR001245">
    <property type="entry name" value="Ser-Thr/Tyr_kinase_cat_dom"/>
</dbReference>
<dbReference type="Gene3D" id="3.80.10.10">
    <property type="entry name" value="Ribonuclease Inhibitor"/>
    <property type="match status" value="2"/>
</dbReference>
<evidence type="ECO:0000256" key="9">
    <source>
        <dbReference type="ARBA" id="ARBA00023180"/>
    </source>
</evidence>
<evidence type="ECO:0000256" key="10">
    <source>
        <dbReference type="SAM" id="Phobius"/>
    </source>
</evidence>
<evidence type="ECO:0000259" key="12">
    <source>
        <dbReference type="Pfam" id="PF07714"/>
    </source>
</evidence>
<dbReference type="PANTHER" id="PTHR47986">
    <property type="entry name" value="OSJNBA0070M12.3 PROTEIN"/>
    <property type="match status" value="1"/>
</dbReference>
<reference evidence="14 15" key="1">
    <citation type="submission" date="2022-12" db="EMBL/GenBank/DDBJ databases">
        <title>Chromosome-scale assembly of the Ensete ventricosum genome.</title>
        <authorList>
            <person name="Dussert Y."/>
            <person name="Stocks J."/>
            <person name="Wendawek A."/>
            <person name="Woldeyes F."/>
            <person name="Nichols R.A."/>
            <person name="Borrell J.S."/>
        </authorList>
    </citation>
    <scope>NUCLEOTIDE SEQUENCE [LARGE SCALE GENOMIC DNA]</scope>
    <source>
        <strain evidence="15">cv. Maze</strain>
        <tissue evidence="14">Seeds</tissue>
    </source>
</reference>
<dbReference type="GO" id="GO:0016020">
    <property type="term" value="C:membrane"/>
    <property type="evidence" value="ECO:0007669"/>
    <property type="project" value="UniProtKB-SubCell"/>
</dbReference>
<dbReference type="Pfam" id="PF08263">
    <property type="entry name" value="LRRNT_2"/>
    <property type="match status" value="2"/>
</dbReference>
<comment type="subcellular location">
    <subcellularLocation>
        <location evidence="1">Membrane</location>
        <topology evidence="1">Single-pass membrane protein</topology>
    </subcellularLocation>
</comment>
<evidence type="ECO:0000313" key="15">
    <source>
        <dbReference type="Proteomes" id="UP001222027"/>
    </source>
</evidence>
<evidence type="ECO:0000256" key="4">
    <source>
        <dbReference type="ARBA" id="ARBA00022729"/>
    </source>
</evidence>
<evidence type="ECO:0000256" key="5">
    <source>
        <dbReference type="ARBA" id="ARBA00022737"/>
    </source>
</evidence>
<evidence type="ECO:0000256" key="8">
    <source>
        <dbReference type="ARBA" id="ARBA00023170"/>
    </source>
</evidence>
<dbReference type="EMBL" id="JAQQAF010000001">
    <property type="protein sequence ID" value="KAJ8510069.1"/>
    <property type="molecule type" value="Genomic_DNA"/>
</dbReference>
<evidence type="ECO:0000256" key="11">
    <source>
        <dbReference type="SAM" id="SignalP"/>
    </source>
</evidence>
<dbReference type="SMART" id="SM00369">
    <property type="entry name" value="LRR_TYP"/>
    <property type="match status" value="4"/>
</dbReference>
<keyword evidence="15" id="KW-1185">Reference proteome</keyword>
<keyword evidence="7 10" id="KW-0472">Membrane</keyword>
<keyword evidence="9" id="KW-0325">Glycoprotein</keyword>
<organism evidence="14 15">
    <name type="scientific">Ensete ventricosum</name>
    <name type="common">Abyssinian banana</name>
    <name type="synonym">Musa ensete</name>
    <dbReference type="NCBI Taxonomy" id="4639"/>
    <lineage>
        <taxon>Eukaryota</taxon>
        <taxon>Viridiplantae</taxon>
        <taxon>Streptophyta</taxon>
        <taxon>Embryophyta</taxon>
        <taxon>Tracheophyta</taxon>
        <taxon>Spermatophyta</taxon>
        <taxon>Magnoliopsida</taxon>
        <taxon>Liliopsida</taxon>
        <taxon>Zingiberales</taxon>
        <taxon>Musaceae</taxon>
        <taxon>Ensete</taxon>
    </lineage>
</organism>
<evidence type="ECO:0000313" key="14">
    <source>
        <dbReference type="EMBL" id="KAJ8510069.1"/>
    </source>
</evidence>
<dbReference type="PANTHER" id="PTHR47986:SF1">
    <property type="entry name" value="OS04G0685900 PROTEIN"/>
    <property type="match status" value="1"/>
</dbReference>
<feature type="domain" description="Serine-threonine/tyrosine-protein kinase catalytic" evidence="12">
    <location>
        <begin position="577"/>
        <end position="682"/>
    </location>
</feature>
<evidence type="ECO:0000259" key="13">
    <source>
        <dbReference type="Pfam" id="PF08263"/>
    </source>
</evidence>
<evidence type="ECO:0000256" key="2">
    <source>
        <dbReference type="ARBA" id="ARBA00022614"/>
    </source>
</evidence>
<keyword evidence="5" id="KW-0677">Repeat</keyword>
<keyword evidence="8" id="KW-0675">Receptor</keyword>